<keyword evidence="2" id="KW-0732">Signal</keyword>
<dbReference type="RefSeq" id="WP_109014574.1">
    <property type="nucleotide sequence ID" value="NZ_BDOQ01000003.1"/>
</dbReference>
<evidence type="ECO:0000256" key="2">
    <source>
        <dbReference type="RuleBase" id="RU363072"/>
    </source>
</evidence>
<accession>A0A2R5F9P8</accession>
<feature type="coiled-coil region" evidence="3">
    <location>
        <begin position="26"/>
        <end position="53"/>
    </location>
</feature>
<dbReference type="GO" id="GO:0016020">
    <property type="term" value="C:membrane"/>
    <property type="evidence" value="ECO:0007669"/>
    <property type="project" value="InterPro"/>
</dbReference>
<dbReference type="GO" id="GO:0008643">
    <property type="term" value="P:carbohydrate transport"/>
    <property type="evidence" value="ECO:0007669"/>
    <property type="project" value="InterPro"/>
</dbReference>
<name>A0A2R5F9P8_9PROT</name>
<protein>
    <submittedName>
        <fullName evidence="4">Chaperone protein ClpB</fullName>
    </submittedName>
</protein>
<dbReference type="Gene3D" id="2.40.160.180">
    <property type="entry name" value="Carbohydrate-selective porin OprB"/>
    <property type="match status" value="1"/>
</dbReference>
<keyword evidence="3" id="KW-0175">Coiled coil</keyword>
<organism evidence="4 5">
    <name type="scientific">Novimethylophilus kurashikiensis</name>
    <dbReference type="NCBI Taxonomy" id="1825523"/>
    <lineage>
        <taxon>Bacteria</taxon>
        <taxon>Pseudomonadati</taxon>
        <taxon>Pseudomonadota</taxon>
        <taxon>Betaproteobacteria</taxon>
        <taxon>Nitrosomonadales</taxon>
        <taxon>Methylophilaceae</taxon>
        <taxon>Novimethylophilus</taxon>
    </lineage>
</organism>
<evidence type="ECO:0000313" key="5">
    <source>
        <dbReference type="Proteomes" id="UP000245081"/>
    </source>
</evidence>
<reference evidence="4 5" key="1">
    <citation type="journal article" date="2018" name="Environ. Microbiol.">
        <title>Isolation and genomic characterization of Novimethylophilus kurashikiensis gen. nov. sp. nov., a new lanthanide-dependent methylotrophic species of Methylophilaceae.</title>
        <authorList>
            <person name="Lv H."/>
            <person name="Sahin N."/>
            <person name="Tani A."/>
        </authorList>
    </citation>
    <scope>NUCLEOTIDE SEQUENCE [LARGE SCALE GENOMIC DNA]</scope>
    <source>
        <strain evidence="4 5">La2-4</strain>
    </source>
</reference>
<comment type="similarity">
    <text evidence="1 2">Belongs to the OprB family.</text>
</comment>
<dbReference type="GO" id="GO:0015288">
    <property type="term" value="F:porin activity"/>
    <property type="evidence" value="ECO:0007669"/>
    <property type="project" value="InterPro"/>
</dbReference>
<sequence>MMRKPATIAALLAMTASPSYAEDPSMQDLLKEMKQLSGRLQVLEEDNAKLRKQLENQPSAPILAERVKVLEEHNAQLEASLENDSISENEPELASRLKAVEAQALGMQKSAKVVEALEGVKADASFTSVWQKPSGLENNKSRVNYRADVTVSLPAGEMGDITSTIFGHFRIGQGKGASENMTAFSGPNATSFQLGSALTPDTSAVMLAEAWYQAEIPLPLGGFKPQSKQMLTINFGKMDPFAFFDQNSAGNDETRQFLSSMFVHNALLDNPLAANVGADGYGFTPGARVAWRNNAAKPESYELSIGVFGSGPGAAFDGSFTKPFIIGQAEATTRLLGDVGHYRLLAWTNGQAPTYVADELERHEGMGINFDQKVGDYTTIFGRYGKGWGRHLPFDQTVSLGAEFGGSYWNRAGDAIGIALGANRVSSDFHREALTLDANSDGSADYGFKASGIEKTMEAYYRYRINHQFEITPDIQWISNPAGNTAANNVTVLGMRAQINY</sequence>
<evidence type="ECO:0000256" key="1">
    <source>
        <dbReference type="ARBA" id="ARBA00008769"/>
    </source>
</evidence>
<evidence type="ECO:0000256" key="3">
    <source>
        <dbReference type="SAM" id="Coils"/>
    </source>
</evidence>
<feature type="chain" id="PRO_5015211905" evidence="2">
    <location>
        <begin position="22"/>
        <end position="501"/>
    </location>
</feature>
<proteinExistence type="inferred from homology"/>
<dbReference type="InterPro" id="IPR038673">
    <property type="entry name" value="OprB_sf"/>
</dbReference>
<dbReference type="EMBL" id="BDOQ01000003">
    <property type="protein sequence ID" value="GBG13364.1"/>
    <property type="molecule type" value="Genomic_DNA"/>
</dbReference>
<dbReference type="Proteomes" id="UP000245081">
    <property type="component" value="Unassembled WGS sequence"/>
</dbReference>
<dbReference type="Pfam" id="PF04966">
    <property type="entry name" value="OprB"/>
    <property type="match status" value="1"/>
</dbReference>
<feature type="signal peptide" evidence="2">
    <location>
        <begin position="1"/>
        <end position="21"/>
    </location>
</feature>
<evidence type="ECO:0000313" key="4">
    <source>
        <dbReference type="EMBL" id="GBG13364.1"/>
    </source>
</evidence>
<keyword evidence="5" id="KW-1185">Reference proteome</keyword>
<comment type="caution">
    <text evidence="4">The sequence shown here is derived from an EMBL/GenBank/DDBJ whole genome shotgun (WGS) entry which is preliminary data.</text>
</comment>
<dbReference type="InterPro" id="IPR007049">
    <property type="entry name" value="Carb-sel_porin_OprB"/>
</dbReference>
<gene>
    <name evidence="4" type="ORF">NMK_0910</name>
</gene>
<dbReference type="AlphaFoldDB" id="A0A2R5F9P8"/>
<dbReference type="OrthoDB" id="5755240at2"/>